<keyword evidence="6" id="KW-1185">Reference proteome</keyword>
<evidence type="ECO:0000313" key="4">
    <source>
        <dbReference type="EMBL" id="GLB84088.1"/>
    </source>
</evidence>
<name>A0A9P3Q8F4_9MYCO</name>
<dbReference type="Gene3D" id="1.10.357.10">
    <property type="entry name" value="Tetracycline Repressor, domain 2"/>
    <property type="match status" value="1"/>
</dbReference>
<keyword evidence="1 2" id="KW-0238">DNA-binding</keyword>
<evidence type="ECO:0000256" key="1">
    <source>
        <dbReference type="ARBA" id="ARBA00023125"/>
    </source>
</evidence>
<protein>
    <recommendedName>
        <fullName evidence="3">HTH tetR-type domain-containing protein</fullName>
    </recommendedName>
</protein>
<dbReference type="InterPro" id="IPR009057">
    <property type="entry name" value="Homeodomain-like_sf"/>
</dbReference>
<dbReference type="GO" id="GO:0000976">
    <property type="term" value="F:transcription cis-regulatory region binding"/>
    <property type="evidence" value="ECO:0007669"/>
    <property type="project" value="TreeGrafter"/>
</dbReference>
<dbReference type="Pfam" id="PF00440">
    <property type="entry name" value="TetR_N"/>
    <property type="match status" value="1"/>
</dbReference>
<comment type="caution">
    <text evidence="5">The sequence shown here is derived from an EMBL/GenBank/DDBJ whole genome shotgun (WGS) entry which is preliminary data.</text>
</comment>
<dbReference type="Proteomes" id="UP001165663">
    <property type="component" value="Unassembled WGS sequence"/>
</dbReference>
<dbReference type="InterPro" id="IPR001647">
    <property type="entry name" value="HTH_TetR"/>
</dbReference>
<evidence type="ECO:0000259" key="3">
    <source>
        <dbReference type="PROSITE" id="PS50977"/>
    </source>
</evidence>
<dbReference type="SUPFAM" id="SSF46689">
    <property type="entry name" value="Homeodomain-like"/>
    <property type="match status" value="1"/>
</dbReference>
<evidence type="ECO:0000313" key="6">
    <source>
        <dbReference type="Proteomes" id="UP001064782"/>
    </source>
</evidence>
<gene>
    <name evidence="5" type="ORF">Mkiyose1413_37020</name>
    <name evidence="4" type="ORF">SRL2020028_33440</name>
</gene>
<evidence type="ECO:0000256" key="2">
    <source>
        <dbReference type="PROSITE-ProRule" id="PRU00335"/>
    </source>
</evidence>
<accession>A0A9P3Q8F4</accession>
<organism evidence="5 6">
    <name type="scientific">Mycobacterium kiyosense</name>
    <dbReference type="NCBI Taxonomy" id="2871094"/>
    <lineage>
        <taxon>Bacteria</taxon>
        <taxon>Bacillati</taxon>
        <taxon>Actinomycetota</taxon>
        <taxon>Actinomycetes</taxon>
        <taxon>Mycobacteriales</taxon>
        <taxon>Mycobacteriaceae</taxon>
        <taxon>Mycobacterium</taxon>
    </lineage>
</organism>
<proteinExistence type="predicted"/>
<sequence>MSNTHKVLVMLSSVTPATKDVPKRRMTAESRREQILDITHAIVDAEGFHAATPNRVAAAAGINRSLIYQQFGGPAGLFVALIDREAGRAGGQFFEAISGLGEPSAQNQTLVRALDGVLAAVDTHPATWRLFLFPPQGAPPELHTRLAQSQELVREFLTAELLRSNPDLHDPEFTARILYAAGRELLQLRLSDPENATRERLRSFLHNLRADLIGPRR</sequence>
<dbReference type="PANTHER" id="PTHR30055:SF227">
    <property type="entry name" value="TRANSCRIPTIONAL REGULATORY PROTEIN (PROBABLY TETR-FAMILY)-RELATED"/>
    <property type="match status" value="1"/>
</dbReference>
<feature type="DNA-binding region" description="H-T-H motif" evidence="2">
    <location>
        <begin position="52"/>
        <end position="71"/>
    </location>
</feature>
<evidence type="ECO:0000313" key="5">
    <source>
        <dbReference type="EMBL" id="GLD31819.1"/>
    </source>
</evidence>
<feature type="domain" description="HTH tetR-type" evidence="3">
    <location>
        <begin position="29"/>
        <end position="89"/>
    </location>
</feature>
<dbReference type="PROSITE" id="PS50977">
    <property type="entry name" value="HTH_TETR_2"/>
    <property type="match status" value="1"/>
</dbReference>
<dbReference type="AlphaFoldDB" id="A0A9P3Q8F4"/>
<dbReference type="PANTHER" id="PTHR30055">
    <property type="entry name" value="HTH-TYPE TRANSCRIPTIONAL REGULATOR RUTR"/>
    <property type="match status" value="1"/>
</dbReference>
<dbReference type="EMBL" id="BRZI01000031">
    <property type="protein sequence ID" value="GLD31819.1"/>
    <property type="molecule type" value="Genomic_DNA"/>
</dbReference>
<reference evidence="5" key="1">
    <citation type="submission" date="2022-08" db="EMBL/GenBank/DDBJ databases">
        <title>Mycobacterium kiyosense sp. nov., scotochromogenic slow-glowing species isolated from respiratory specimens.</title>
        <authorList>
            <person name="Fukano H."/>
            <person name="Kazumi Y."/>
            <person name="Sakagami N."/>
            <person name="Ato M."/>
            <person name="Mitarai S."/>
            <person name="Hoshino Y."/>
        </authorList>
    </citation>
    <scope>NUCLEOTIDE SEQUENCE</scope>
    <source>
        <strain evidence="5">1413</strain>
        <strain evidence="4">SRL2020-028</strain>
    </source>
</reference>
<dbReference type="EMBL" id="BRXE01000040">
    <property type="protein sequence ID" value="GLB84088.1"/>
    <property type="molecule type" value="Genomic_DNA"/>
</dbReference>
<dbReference type="InterPro" id="IPR050109">
    <property type="entry name" value="HTH-type_TetR-like_transc_reg"/>
</dbReference>
<dbReference type="Proteomes" id="UP001064782">
    <property type="component" value="Unassembled WGS sequence"/>
</dbReference>
<dbReference type="GO" id="GO:0003700">
    <property type="term" value="F:DNA-binding transcription factor activity"/>
    <property type="evidence" value="ECO:0007669"/>
    <property type="project" value="TreeGrafter"/>
</dbReference>